<dbReference type="OrthoDB" id="2398066at2759"/>
<dbReference type="AlphaFoldDB" id="A0A9W4SBQ1"/>
<feature type="compositionally biased region" description="Polar residues" evidence="1">
    <location>
        <begin position="7"/>
        <end position="20"/>
    </location>
</feature>
<feature type="region of interest" description="Disordered" evidence="1">
    <location>
        <begin position="323"/>
        <end position="354"/>
    </location>
</feature>
<organism evidence="2 3">
    <name type="scientific">Funneliformis geosporum</name>
    <dbReference type="NCBI Taxonomy" id="1117311"/>
    <lineage>
        <taxon>Eukaryota</taxon>
        <taxon>Fungi</taxon>
        <taxon>Fungi incertae sedis</taxon>
        <taxon>Mucoromycota</taxon>
        <taxon>Glomeromycotina</taxon>
        <taxon>Glomeromycetes</taxon>
        <taxon>Glomerales</taxon>
        <taxon>Glomeraceae</taxon>
        <taxon>Funneliformis</taxon>
    </lineage>
</organism>
<dbReference type="EMBL" id="CAMKVN010000051">
    <property type="protein sequence ID" value="CAI2162772.1"/>
    <property type="molecule type" value="Genomic_DNA"/>
</dbReference>
<comment type="caution">
    <text evidence="2">The sequence shown here is derived from an EMBL/GenBank/DDBJ whole genome shotgun (WGS) entry which is preliminary data.</text>
</comment>
<gene>
    <name evidence="2" type="ORF">FWILDA_LOCUS731</name>
</gene>
<dbReference type="Proteomes" id="UP001153678">
    <property type="component" value="Unassembled WGS sequence"/>
</dbReference>
<feature type="region of interest" description="Disordered" evidence="1">
    <location>
        <begin position="121"/>
        <end position="142"/>
    </location>
</feature>
<evidence type="ECO:0000313" key="2">
    <source>
        <dbReference type="EMBL" id="CAI2162772.1"/>
    </source>
</evidence>
<evidence type="ECO:0000256" key="1">
    <source>
        <dbReference type="SAM" id="MobiDB-lite"/>
    </source>
</evidence>
<feature type="region of interest" description="Disordered" evidence="1">
    <location>
        <begin position="1"/>
        <end position="20"/>
    </location>
</feature>
<reference evidence="2" key="1">
    <citation type="submission" date="2022-08" db="EMBL/GenBank/DDBJ databases">
        <authorList>
            <person name="Kallberg Y."/>
            <person name="Tangrot J."/>
            <person name="Rosling A."/>
        </authorList>
    </citation>
    <scope>NUCLEOTIDE SEQUENCE</scope>
    <source>
        <strain evidence="2">Wild A</strain>
    </source>
</reference>
<accession>A0A9W4SBQ1</accession>
<name>A0A9W4SBQ1_9GLOM</name>
<sequence>MDESDNNRSLQVKRSCTQGQGGNSTICSFDSYNHCVGCSSPALNIQHKSTFKGETQLQVKSSEISRISGENAVGSYGKITENDRGEEERSSNYNKSHILRSKGKLQVLLFLSLSSWTNERRENTGIHDGRTSSERESKSNEDNVFKCRNREKNGSLLTILGPLFRVGTLEGFLWREDYPKTLCYLVVPNSTPKWRTDAFMSHLCNNNEDDSFGNNPTVAVEMIENQSDRYRIAKSLNIQLRNSDLRKDYIYDDVMSIAQYGFNHIIIIGTCYCDLLFLDCYERVFKWDAITNILWFFGNFFNAVSEKPVLWDVSSDGTVWELSDLDSPEECNSHPASDKKKKKKGKKKNQKRHH</sequence>
<keyword evidence="3" id="KW-1185">Reference proteome</keyword>
<evidence type="ECO:0000313" key="3">
    <source>
        <dbReference type="Proteomes" id="UP001153678"/>
    </source>
</evidence>
<protein>
    <submittedName>
        <fullName evidence="2">12475_t:CDS:1</fullName>
    </submittedName>
</protein>
<proteinExistence type="predicted"/>
<feature type="compositionally biased region" description="Basic residues" evidence="1">
    <location>
        <begin position="339"/>
        <end position="354"/>
    </location>
</feature>